<dbReference type="Gene3D" id="1.10.287.70">
    <property type="match status" value="1"/>
</dbReference>
<evidence type="ECO:0000256" key="4">
    <source>
        <dbReference type="ARBA" id="ARBA00022989"/>
    </source>
</evidence>
<comment type="subcellular location">
    <subcellularLocation>
        <location evidence="1">Cell membrane</location>
        <topology evidence="1">Multi-pass membrane protein</topology>
    </subcellularLocation>
</comment>
<keyword evidence="11" id="KW-1185">Reference proteome</keyword>
<keyword evidence="5 8" id="KW-0472">Membrane</keyword>
<gene>
    <name evidence="10" type="ORF">ANN_13383</name>
</gene>
<comment type="caution">
    <text evidence="10">The sequence shown here is derived from an EMBL/GenBank/DDBJ whole genome shotgun (WGS) entry which is preliminary data.</text>
</comment>
<keyword evidence="6" id="KW-0675">Receptor</keyword>
<evidence type="ECO:0000256" key="6">
    <source>
        <dbReference type="ARBA" id="ARBA00023170"/>
    </source>
</evidence>
<dbReference type="Gene3D" id="3.30.420.10">
    <property type="entry name" value="Ribonuclease H-like superfamily/Ribonuclease H"/>
    <property type="match status" value="1"/>
</dbReference>
<keyword evidence="4 8" id="KW-1133">Transmembrane helix</keyword>
<reference evidence="10 11" key="1">
    <citation type="journal article" date="2022" name="Allergy">
        <title>Genome assembly and annotation of Periplaneta americana reveal a comprehensive cockroach allergen profile.</title>
        <authorList>
            <person name="Wang L."/>
            <person name="Xiong Q."/>
            <person name="Saelim N."/>
            <person name="Wang L."/>
            <person name="Nong W."/>
            <person name="Wan A.T."/>
            <person name="Shi M."/>
            <person name="Liu X."/>
            <person name="Cao Q."/>
            <person name="Hui J.H.L."/>
            <person name="Sookrung N."/>
            <person name="Leung T.F."/>
            <person name="Tungtrongchitr A."/>
            <person name="Tsui S.K.W."/>
        </authorList>
    </citation>
    <scope>NUCLEOTIDE SEQUENCE [LARGE SCALE GENOMIC DNA]</scope>
    <source>
        <strain evidence="10">PWHHKU_190912</strain>
    </source>
</reference>
<dbReference type="PANTHER" id="PTHR42643:SF24">
    <property type="entry name" value="IONOTROPIC RECEPTOR 60A"/>
    <property type="match status" value="1"/>
</dbReference>
<protein>
    <recommendedName>
        <fullName evidence="9">DUF4817 domain-containing protein</fullName>
    </recommendedName>
</protein>
<accession>A0ABQ8TL95</accession>
<evidence type="ECO:0000256" key="5">
    <source>
        <dbReference type="ARBA" id="ARBA00023136"/>
    </source>
</evidence>
<feature type="transmembrane region" description="Helical" evidence="8">
    <location>
        <begin position="372"/>
        <end position="392"/>
    </location>
</feature>
<evidence type="ECO:0000313" key="10">
    <source>
        <dbReference type="EMBL" id="KAJ4446686.1"/>
    </source>
</evidence>
<evidence type="ECO:0000256" key="7">
    <source>
        <dbReference type="ARBA" id="ARBA00023180"/>
    </source>
</evidence>
<organism evidence="10 11">
    <name type="scientific">Periplaneta americana</name>
    <name type="common">American cockroach</name>
    <name type="synonym">Blatta americana</name>
    <dbReference type="NCBI Taxonomy" id="6978"/>
    <lineage>
        <taxon>Eukaryota</taxon>
        <taxon>Metazoa</taxon>
        <taxon>Ecdysozoa</taxon>
        <taxon>Arthropoda</taxon>
        <taxon>Hexapoda</taxon>
        <taxon>Insecta</taxon>
        <taxon>Pterygota</taxon>
        <taxon>Neoptera</taxon>
        <taxon>Polyneoptera</taxon>
        <taxon>Dictyoptera</taxon>
        <taxon>Blattodea</taxon>
        <taxon>Blattoidea</taxon>
        <taxon>Blattidae</taxon>
        <taxon>Blattinae</taxon>
        <taxon>Periplaneta</taxon>
    </lineage>
</organism>
<sequence>MFPSDSQSPIYNFPDAAEQFLKVTNKRMQWSVHVIRMSYKRWYIRFTHTEKHSYYVVFIPACTDDYDAIGKLGEGLGDDSIGLTNILASYLIVVDEGDQKPSEVALWVIDSLSELDNVLDVLVLIPESKFKSKQQGTLNLYTRLPYHQSGNDIILLDQWIMEGDGRLLNNVDLFPKKVPKKISNVPPLKVGMLHTPPFSFVKGSYINEDKVKCFLYEGPEVQIVETVMKQINLSICFGSPIDISSSHIERLINAIVHVSIGLVYMVFGGMPLHDSPPDYLVDTTTPHFTTGDRWFVPCPKQIPRLTKISETFPISVWLLIGITSCLTTIVMWCSARRKNTTDYLSFGSISSCLYGVWAVILGVSVPNMPVTWYVRFVFCVFVWFAYIINTLFQTYFTSYLVDPGFYDQIRSFDELLASGLSYGYYKEAHKYYFYDKSDWRGEEMRNKGLDCSDYEKCLMRVIKDGDFATLRSELYADYFVKTNMPKMKNPICQIDDRFMTYYMTIYIRKFSPFTQRINEVMYLMKESGLIEKLRKDFQDNYRYQANESSAYYISEEDDDDGYFCEMELLWGIEPTPELNSGSAGKRLIRLSYAGRTSPPLANIHRLTDMMVLQTFRDDGEGHMYQFKIRNPGPEMTESKLFSTFCVNVKMQYTLNQRLFLVKQYWITNSITATQRAYQREFGARNPPKRNTILGLVSILETTGSLGYLKDRVYATRPQTLDDLKHNMAQEIQAIDNRVLQRVASNMERRVELCLMQDGGHFQHLL</sequence>
<dbReference type="InterPro" id="IPR052192">
    <property type="entry name" value="Insect_Ionotropic_Sensory_Rcpt"/>
</dbReference>
<feature type="transmembrane region" description="Helical" evidence="8">
    <location>
        <begin position="314"/>
        <end position="332"/>
    </location>
</feature>
<dbReference type="InterPro" id="IPR036397">
    <property type="entry name" value="RNaseH_sf"/>
</dbReference>
<evidence type="ECO:0000256" key="8">
    <source>
        <dbReference type="SAM" id="Phobius"/>
    </source>
</evidence>
<dbReference type="SUPFAM" id="SSF53850">
    <property type="entry name" value="Periplasmic binding protein-like II"/>
    <property type="match status" value="1"/>
</dbReference>
<proteinExistence type="predicted"/>
<evidence type="ECO:0000256" key="2">
    <source>
        <dbReference type="ARBA" id="ARBA00022475"/>
    </source>
</evidence>
<evidence type="ECO:0000313" key="11">
    <source>
        <dbReference type="Proteomes" id="UP001148838"/>
    </source>
</evidence>
<dbReference type="PANTHER" id="PTHR42643">
    <property type="entry name" value="IONOTROPIC RECEPTOR 20A-RELATED"/>
    <property type="match status" value="1"/>
</dbReference>
<keyword evidence="7" id="KW-0325">Glycoprotein</keyword>
<dbReference type="Proteomes" id="UP001148838">
    <property type="component" value="Unassembled WGS sequence"/>
</dbReference>
<dbReference type="InterPro" id="IPR032135">
    <property type="entry name" value="DUF4817"/>
</dbReference>
<feature type="transmembrane region" description="Helical" evidence="8">
    <location>
        <begin position="344"/>
        <end position="366"/>
    </location>
</feature>
<name>A0ABQ8TL95_PERAM</name>
<evidence type="ECO:0000256" key="3">
    <source>
        <dbReference type="ARBA" id="ARBA00022692"/>
    </source>
</evidence>
<evidence type="ECO:0000259" key="9">
    <source>
        <dbReference type="Pfam" id="PF16087"/>
    </source>
</evidence>
<keyword evidence="3 8" id="KW-0812">Transmembrane</keyword>
<dbReference type="EMBL" id="JAJSOF020000009">
    <property type="protein sequence ID" value="KAJ4446686.1"/>
    <property type="molecule type" value="Genomic_DNA"/>
</dbReference>
<feature type="domain" description="DUF4817" evidence="9">
    <location>
        <begin position="653"/>
        <end position="705"/>
    </location>
</feature>
<evidence type="ECO:0000256" key="1">
    <source>
        <dbReference type="ARBA" id="ARBA00004651"/>
    </source>
</evidence>
<keyword evidence="2" id="KW-1003">Cell membrane</keyword>
<dbReference type="Pfam" id="PF16087">
    <property type="entry name" value="DUF4817"/>
    <property type="match status" value="1"/>
</dbReference>